<gene>
    <name evidence="2" type="ORF">DCMF_25535</name>
</gene>
<protein>
    <submittedName>
        <fullName evidence="2">Uncharacterized protein</fullName>
    </submittedName>
</protein>
<reference evidence="2 3" key="1">
    <citation type="submission" date="2016-10" db="EMBL/GenBank/DDBJ databases">
        <title>Complete Genome Sequence of Peptococcaceae strain DCMF.</title>
        <authorList>
            <person name="Edwards R.J."/>
            <person name="Holland S.I."/>
            <person name="Deshpande N.P."/>
            <person name="Wong Y.K."/>
            <person name="Ertan H."/>
            <person name="Manefield M."/>
            <person name="Russell T.L."/>
            <person name="Lee M.J."/>
        </authorList>
    </citation>
    <scope>NUCLEOTIDE SEQUENCE [LARGE SCALE GENOMIC DNA]</scope>
    <source>
        <strain evidence="2 3">DCMF</strain>
    </source>
</reference>
<organism evidence="2 3">
    <name type="scientific">Formimonas warabiya</name>
    <dbReference type="NCBI Taxonomy" id="1761012"/>
    <lineage>
        <taxon>Bacteria</taxon>
        <taxon>Bacillati</taxon>
        <taxon>Bacillota</taxon>
        <taxon>Clostridia</taxon>
        <taxon>Eubacteriales</taxon>
        <taxon>Peptococcaceae</taxon>
        <taxon>Candidatus Formimonas</taxon>
    </lineage>
</organism>
<dbReference type="EMBL" id="CP017634">
    <property type="protein sequence ID" value="ATW27668.1"/>
    <property type="molecule type" value="Genomic_DNA"/>
</dbReference>
<evidence type="ECO:0000313" key="3">
    <source>
        <dbReference type="Proteomes" id="UP000323521"/>
    </source>
</evidence>
<dbReference type="Proteomes" id="UP000323521">
    <property type="component" value="Chromosome"/>
</dbReference>
<dbReference type="AlphaFoldDB" id="A0A3G1KYV5"/>
<dbReference type="KEGG" id="fwa:DCMF_25535"/>
<keyword evidence="1" id="KW-0472">Membrane</keyword>
<proteinExistence type="predicted"/>
<name>A0A3G1KYV5_FORW1</name>
<sequence>MANKLQNRTGVYLFFFLFFCIIFLILRQYAAASTHLWPLAAVHFDEPSAETPTFKMTEEDFINEQDALKLRVTLAHDKLLASLPDAQQILLKNAQSAWQSYYEKYAGVLKNQLDEPVKVFYGIEGQERKTNIYKDIVLAILEQRATDLESWVQGRYVYLDPGEVKETQEMLNEEKRLLYADFLLNNSTMDRIFIDPMQEVQNYWYAFLQSNTRFIEDVLKNSASVKIAEELLQVRRMHDLTLLHIEGSAFFHREREE</sequence>
<keyword evidence="3" id="KW-1185">Reference proteome</keyword>
<evidence type="ECO:0000313" key="2">
    <source>
        <dbReference type="EMBL" id="ATW27668.1"/>
    </source>
</evidence>
<accession>A0A3G1KYV5</accession>
<dbReference type="RefSeq" id="WP_148137041.1">
    <property type="nucleotide sequence ID" value="NZ_CP017634.1"/>
</dbReference>
<dbReference type="OrthoDB" id="2087372at2"/>
<feature type="transmembrane region" description="Helical" evidence="1">
    <location>
        <begin position="12"/>
        <end position="30"/>
    </location>
</feature>
<keyword evidence="1" id="KW-1133">Transmembrane helix</keyword>
<evidence type="ECO:0000256" key="1">
    <source>
        <dbReference type="SAM" id="Phobius"/>
    </source>
</evidence>
<keyword evidence="1" id="KW-0812">Transmembrane</keyword>